<evidence type="ECO:0000313" key="1">
    <source>
        <dbReference type="EMBL" id="MET4719932.1"/>
    </source>
</evidence>
<reference evidence="1 2" key="1">
    <citation type="submission" date="2024-06" db="EMBL/GenBank/DDBJ databases">
        <title>Genomic Encyclopedia of Type Strains, Phase V (KMG-V): Genome sequencing to study the core and pangenomes of soil and plant-associated prokaryotes.</title>
        <authorList>
            <person name="Whitman W."/>
        </authorList>
    </citation>
    <scope>NUCLEOTIDE SEQUENCE [LARGE SCALE GENOMIC DNA]</scope>
    <source>
        <strain evidence="1 2">USDA 160</strain>
    </source>
</reference>
<proteinExistence type="predicted"/>
<protein>
    <submittedName>
        <fullName evidence="1">Uncharacterized protein</fullName>
    </submittedName>
</protein>
<keyword evidence="2" id="KW-1185">Reference proteome</keyword>
<organism evidence="1 2">
    <name type="scientific">Bradyrhizobium japonicum</name>
    <dbReference type="NCBI Taxonomy" id="375"/>
    <lineage>
        <taxon>Bacteria</taxon>
        <taxon>Pseudomonadati</taxon>
        <taxon>Pseudomonadota</taxon>
        <taxon>Alphaproteobacteria</taxon>
        <taxon>Hyphomicrobiales</taxon>
        <taxon>Nitrobacteraceae</taxon>
        <taxon>Bradyrhizobium</taxon>
    </lineage>
</organism>
<comment type="caution">
    <text evidence="1">The sequence shown here is derived from an EMBL/GenBank/DDBJ whole genome shotgun (WGS) entry which is preliminary data.</text>
</comment>
<gene>
    <name evidence="1" type="ORF">ABIF63_004038</name>
</gene>
<evidence type="ECO:0000313" key="2">
    <source>
        <dbReference type="Proteomes" id="UP001549291"/>
    </source>
</evidence>
<sequence length="361" mass="39593">MPTEDCPANFSISFLFGMRQLAGRSAAVPDQNITRTLSAVGLRRRGRGFRPRRDPDLPSVVGAEHHGCAHGPHACATVAFLAQEAQIDEPAGSDAIFARRLDLFQPDGNRVVLNRGIVDQCLEIIDPGIASDSLDRQQAELAAMGDLGGVDAQRVGKSGVAERVEHDVRRREWLACAPALWCRAARGCKARTGGPESAFEILVSLSLPGCWPAWHVTFMTKYKPILHGDELAAAITAEADATFARSGKFARRARKRAKQTEAVRKAKARARAKEWRSKNDGQGRPETVDVAMAMLRSFLRQFAIDETFATAMNKQEQNLIAGMLLDLLKQGYSQDQIVLVCKRYCQRVDAEDAIQGAVNDE</sequence>
<dbReference type="RefSeq" id="WP_248888726.1">
    <property type="nucleotide sequence ID" value="NZ_CP066351.1"/>
</dbReference>
<dbReference type="EMBL" id="JBEPTQ010000002">
    <property type="protein sequence ID" value="MET4719932.1"/>
    <property type="molecule type" value="Genomic_DNA"/>
</dbReference>
<dbReference type="Proteomes" id="UP001549291">
    <property type="component" value="Unassembled WGS sequence"/>
</dbReference>
<name>A0ABV2RSS3_BRAJP</name>
<accession>A0ABV2RSS3</accession>